<organism evidence="2 3">
    <name type="scientific">Belnapia mucosa</name>
    <dbReference type="NCBI Taxonomy" id="2804532"/>
    <lineage>
        <taxon>Bacteria</taxon>
        <taxon>Pseudomonadati</taxon>
        <taxon>Pseudomonadota</taxon>
        <taxon>Alphaproteobacteria</taxon>
        <taxon>Acetobacterales</taxon>
        <taxon>Roseomonadaceae</taxon>
        <taxon>Belnapia</taxon>
    </lineage>
</organism>
<feature type="transmembrane region" description="Helical" evidence="1">
    <location>
        <begin position="155"/>
        <end position="173"/>
    </location>
</feature>
<evidence type="ECO:0000313" key="2">
    <source>
        <dbReference type="EMBL" id="MBL6455217.1"/>
    </source>
</evidence>
<feature type="transmembrane region" description="Helical" evidence="1">
    <location>
        <begin position="111"/>
        <end position="126"/>
    </location>
</feature>
<dbReference type="RefSeq" id="WP_202824930.1">
    <property type="nucleotide sequence ID" value="NZ_JAEUXJ010000002.1"/>
</dbReference>
<evidence type="ECO:0000256" key="1">
    <source>
        <dbReference type="SAM" id="Phobius"/>
    </source>
</evidence>
<proteinExistence type="predicted"/>
<feature type="transmembrane region" description="Helical" evidence="1">
    <location>
        <begin position="133"/>
        <end position="149"/>
    </location>
</feature>
<accession>A0ABS1V0W8</accession>
<keyword evidence="1" id="KW-1133">Transmembrane helix</keyword>
<feature type="transmembrane region" description="Helical" evidence="1">
    <location>
        <begin position="409"/>
        <end position="426"/>
    </location>
</feature>
<gene>
    <name evidence="2" type="ORF">JMJ55_07775</name>
</gene>
<comment type="caution">
    <text evidence="2">The sequence shown here is derived from an EMBL/GenBank/DDBJ whole genome shotgun (WGS) entry which is preliminary data.</text>
</comment>
<feature type="transmembrane region" description="Helical" evidence="1">
    <location>
        <begin position="180"/>
        <end position="201"/>
    </location>
</feature>
<feature type="transmembrane region" description="Helical" evidence="1">
    <location>
        <begin position="87"/>
        <end position="105"/>
    </location>
</feature>
<feature type="transmembrane region" description="Helical" evidence="1">
    <location>
        <begin position="382"/>
        <end position="403"/>
    </location>
</feature>
<feature type="transmembrane region" description="Helical" evidence="1">
    <location>
        <begin position="355"/>
        <end position="375"/>
    </location>
</feature>
<feature type="transmembrane region" description="Helical" evidence="1">
    <location>
        <begin position="55"/>
        <end position="75"/>
    </location>
</feature>
<dbReference type="EMBL" id="JAEUXJ010000002">
    <property type="protein sequence ID" value="MBL6455217.1"/>
    <property type="molecule type" value="Genomic_DNA"/>
</dbReference>
<sequence>MVLAALLLIWPAFYNGFPLVFADSGTYLGQALMFYVGWDRPPFYSLFLHLSHWRLSLWLPIFVQGLLTAHLLHLALRVQGMGGPLPLLLAAVMLATVTGLPFVTAQLQPDMFTGLVILCAWLLGFRRDALTRLEAIYVFLLASLGIMVHQSHLPLALGLALVGALLTALACGLREALRRFTRMAAPVLLAVLGLLSVHLVVERTVSLSPHGAVFYATRLLFDGTALDYLDRHCPEIGFRICDIRGELGDDHNEFLWMPTSPLYIHLGGPKAWTPEAKALVRGVLIEDPFGVFRKAVENTLIQLAHIDSSDGLGAWRGAPGPEAMIERYFPRDYPAYVASQQQIGMLFPLVRRLGPLHAVAFCAGLSGLLAALAWRRLTLPELALAAMLLAGLLGNAVITGALSGPADRYQARLIWIAPFAAMVLLAPRLRTAAAEAALSPGRGL</sequence>
<protein>
    <recommendedName>
        <fullName evidence="4">Glycosyltransferase RgtA/B/C/D-like domain-containing protein</fullName>
    </recommendedName>
</protein>
<keyword evidence="1" id="KW-0472">Membrane</keyword>
<evidence type="ECO:0008006" key="4">
    <source>
        <dbReference type="Google" id="ProtNLM"/>
    </source>
</evidence>
<keyword evidence="3" id="KW-1185">Reference proteome</keyword>
<reference evidence="2 3" key="1">
    <citation type="submission" date="2021-01" db="EMBL/GenBank/DDBJ databases">
        <title>Belnapia mucosa sp. nov. and Belnapia arida sp. nov., isolated from the Tabernas Desert (Almeria, Spain).</title>
        <authorList>
            <person name="Molina-Menor E."/>
            <person name="Vidal-Verdu A."/>
            <person name="Calonge A."/>
            <person name="Satari L."/>
            <person name="Pereto Magraner J."/>
            <person name="Porcar Miralles M."/>
        </authorList>
    </citation>
    <scope>NUCLEOTIDE SEQUENCE [LARGE SCALE GENOMIC DNA]</scope>
    <source>
        <strain evidence="2 3">T6</strain>
    </source>
</reference>
<dbReference type="Proteomes" id="UP000606490">
    <property type="component" value="Unassembled WGS sequence"/>
</dbReference>
<evidence type="ECO:0000313" key="3">
    <source>
        <dbReference type="Proteomes" id="UP000606490"/>
    </source>
</evidence>
<name>A0ABS1V0W8_9PROT</name>
<keyword evidence="1" id="KW-0812">Transmembrane</keyword>